<dbReference type="Pfam" id="PF12392">
    <property type="entry name" value="DUF3656"/>
    <property type="match status" value="1"/>
</dbReference>
<dbReference type="GO" id="GO:0006508">
    <property type="term" value="P:proteolysis"/>
    <property type="evidence" value="ECO:0007669"/>
    <property type="project" value="UniProtKB-KW"/>
</dbReference>
<gene>
    <name evidence="2" type="ordered locus">BMS_2357</name>
</gene>
<dbReference type="AlphaFoldDB" id="E1X4S8"/>
<dbReference type="GO" id="GO:0008233">
    <property type="term" value="F:peptidase activity"/>
    <property type="evidence" value="ECO:0007669"/>
    <property type="project" value="UniProtKB-KW"/>
</dbReference>
<feature type="domain" description="Peptidase U32 collagenase" evidence="1">
    <location>
        <begin position="352"/>
        <end position="470"/>
    </location>
</feature>
<dbReference type="Pfam" id="PF01136">
    <property type="entry name" value="Peptidase_U32"/>
    <property type="match status" value="2"/>
</dbReference>
<dbReference type="Proteomes" id="UP000008963">
    <property type="component" value="Chromosome"/>
</dbReference>
<keyword evidence="2" id="KW-0378">Hydrolase</keyword>
<accession>E1X4S8</accession>
<dbReference type="InterPro" id="IPR020988">
    <property type="entry name" value="Pept_U32_collagenase"/>
</dbReference>
<dbReference type="EMBL" id="FQ312005">
    <property type="protein sequence ID" value="CBW27154.1"/>
    <property type="molecule type" value="Genomic_DNA"/>
</dbReference>
<proteinExistence type="predicted"/>
<organism evidence="2 3">
    <name type="scientific">Halobacteriovorax marinus (strain ATCC BAA-682 / DSM 15412 / SJ)</name>
    <name type="common">Bacteriovorax marinus</name>
    <dbReference type="NCBI Taxonomy" id="862908"/>
    <lineage>
        <taxon>Bacteria</taxon>
        <taxon>Pseudomonadati</taxon>
        <taxon>Bdellovibrionota</taxon>
        <taxon>Bacteriovoracia</taxon>
        <taxon>Bacteriovoracales</taxon>
        <taxon>Halobacteriovoraceae</taxon>
        <taxon>Halobacteriovorax</taxon>
    </lineage>
</organism>
<keyword evidence="2" id="KW-0645">Protease</keyword>
<evidence type="ECO:0000313" key="2">
    <source>
        <dbReference type="EMBL" id="CBW27154.1"/>
    </source>
</evidence>
<evidence type="ECO:0000313" key="3">
    <source>
        <dbReference type="Proteomes" id="UP000008963"/>
    </source>
</evidence>
<dbReference type="eggNOG" id="COG0826">
    <property type="taxonomic scope" value="Bacteria"/>
</dbReference>
<name>E1X4S8_HALMS</name>
<keyword evidence="3" id="KW-1185">Reference proteome</keyword>
<evidence type="ECO:0000259" key="1">
    <source>
        <dbReference type="Pfam" id="PF12392"/>
    </source>
</evidence>
<dbReference type="PANTHER" id="PTHR30217">
    <property type="entry name" value="PEPTIDASE U32 FAMILY"/>
    <property type="match status" value="1"/>
</dbReference>
<dbReference type="PATRIC" id="fig|862908.3.peg.2244"/>
<sequence>MPEFNARGRTTDHSFEQLEEIIQLCHLYGVKVHVAFNIVIFQDELARAIELLQKLLPLGPDALIVQDLGLVRVIKEMAPWQEIHASTQMTITNELAIELTKDLQIERYVLGRENSLSEIKTIKENTDKEIEVFVHGALCVAYSGQCFTSESIGGRSANRGQCAQSCRFEYDLIVDDKKVDLIDQKYLVSPQDLCGINEIESLKELGVDSLKVEGRLKSPNFVASVASSYRKAIDKSKFTKEDIEQMAISYSRGFFPGWLHGVNHQELVDSTFGSNRGLKIGQVQEVRKSSIVIASDKDLSNGDGLLFASTNREKKLELGSMIYDIKSLKNRRFEIFLAKDFKTQSVQAGFNVYQTSSPSLTKELTKSFNDREKLLRREISISLDAKVGEKLQLTASIDKQEVTVQSESELEVAKNDINLDNIRKELCALSSTPFKCQTPIINISENSPFIANKVLKNLRQRAVKELSEKILKHDLGEVLSAKLPDLSESFNQRESKIRPLLRELSQLEGLIPLLNSNPNIKNKIEFIILDYEFGKDYKESLELLKSAGIESAIATNRILKPNEYHHLKVLTRLAPDYVLVRNLGALQFFKENASNLKLIGDFSLNVTNSITADYLYSKGLMTLTPSYDLNRDQLLSMVKHSQRKDFEVTIHQYMPSFHMEHCVYAAFLSNGKSFKDCGKPCEKHKVELHDSFGNKHFIKADSECRNTMYNAVAISAPTLLKDCLEIGVSRFRIEALHEESSVIFDKLKTFCKLLENELSPSEVNLHLGLHENYGLSQGQIFKEDTYVDRKKS</sequence>
<dbReference type="KEGG" id="bmx:BMS_2357"/>
<dbReference type="InterPro" id="IPR001539">
    <property type="entry name" value="Peptidase_U32"/>
</dbReference>
<protein>
    <submittedName>
        <fullName evidence="2">Protease</fullName>
    </submittedName>
</protein>
<reference evidence="3" key="1">
    <citation type="journal article" date="2013" name="ISME J.">
        <title>A small predatory core genome in the divergent marine Bacteriovorax marinus SJ and the terrestrial Bdellovibrio bacteriovorus.</title>
        <authorList>
            <person name="Crossman L.C."/>
            <person name="Chen H."/>
            <person name="Cerdeno-Tarraga A.M."/>
            <person name="Brooks K."/>
            <person name="Quail M.A."/>
            <person name="Pineiro S.A."/>
            <person name="Hobley L."/>
            <person name="Sockett R.E."/>
            <person name="Bentley S.D."/>
            <person name="Parkhill J."/>
            <person name="Williams H.N."/>
            <person name="Stine O.C."/>
        </authorList>
    </citation>
    <scope>NUCLEOTIDE SEQUENCE [LARGE SCALE GENOMIC DNA]</scope>
    <source>
        <strain evidence="3">ATCC BAA-682 / DSM 15412 / SJ</strain>
    </source>
</reference>
<dbReference type="HOGENOM" id="CLU_011540_4_0_7"/>
<dbReference type="PANTHER" id="PTHR30217:SF10">
    <property type="entry name" value="23S RRNA 5-HYDROXYCYTIDINE C2501 SYNTHASE"/>
    <property type="match status" value="1"/>
</dbReference>
<dbReference type="STRING" id="862908.BMS_2357"/>
<dbReference type="InterPro" id="IPR051454">
    <property type="entry name" value="RNA/ubiquinone_mod_enzymes"/>
</dbReference>